<proteinExistence type="predicted"/>
<feature type="compositionally biased region" description="Low complexity" evidence="1">
    <location>
        <begin position="377"/>
        <end position="390"/>
    </location>
</feature>
<evidence type="ECO:0000256" key="1">
    <source>
        <dbReference type="SAM" id="MobiDB-lite"/>
    </source>
</evidence>
<organism evidence="3 4">
    <name type="scientific">Globisporangium ultimum (strain ATCC 200006 / CBS 805.95 / DAOM BR144)</name>
    <name type="common">Pythium ultimum</name>
    <dbReference type="NCBI Taxonomy" id="431595"/>
    <lineage>
        <taxon>Eukaryota</taxon>
        <taxon>Sar</taxon>
        <taxon>Stramenopiles</taxon>
        <taxon>Oomycota</taxon>
        <taxon>Peronosporomycetes</taxon>
        <taxon>Pythiales</taxon>
        <taxon>Pythiaceae</taxon>
        <taxon>Globisporangium</taxon>
    </lineage>
</organism>
<evidence type="ECO:0000313" key="3">
    <source>
        <dbReference type="EnsemblProtists" id="PYU1_T003595"/>
    </source>
</evidence>
<dbReference type="EnsemblProtists" id="PYU1_T003595">
    <property type="protein sequence ID" value="PYU1_T003595"/>
    <property type="gene ID" value="PYU1_G003585"/>
</dbReference>
<feature type="chain" id="PRO_5003870978" evidence="2">
    <location>
        <begin position="29"/>
        <end position="493"/>
    </location>
</feature>
<sequence length="493" mass="52279">MKIHVPRLSSAFASLALLFLGATTVTSAQADDAKCFQLLDNQSPLAASLANLKFLEPRLDLDVVSQAFTSVSSAVPGFSQCAANVDVTSIVTTVLASKKANECRKALSVVPLPKKEFTDSAFTEFFCPYYRDAFAPCVNDVLINEVILPAMNSAGGCCNGLKNTIVKSFGSDLATSVDSLLKLMGNALCSVKTFTSEKLGEGVDQTCGFSLASAFLNESSSDDENAIKPFLNALQIPTSQVCSAVAGQELRLATGETVKFKPGKAQASYGVCFQPMSDLVDHVSKYPIVQQLRITGPKGATVAISDLYAEGKCVRGDDLIYGLLAPDSFFVKAWSAYDLVAPAITHLDSILYEPPSSGSDESTLTGLRYLSFEKSLSSSSSDSSFIGDSSYEVDDESNGSDLSLDSSVSENNSTATFQPAVPAPGFDSLSVADVVVLLLGPVDQMCFHMPHGVSCDYGDETISYAYPEFGSQLVPTTEPQATASMATTGRLRR</sequence>
<feature type="region of interest" description="Disordered" evidence="1">
    <location>
        <begin position="377"/>
        <end position="416"/>
    </location>
</feature>
<dbReference type="HOGENOM" id="CLU_039993_0_0_1"/>
<reference evidence="3" key="3">
    <citation type="submission" date="2015-02" db="UniProtKB">
        <authorList>
            <consortium name="EnsemblProtists"/>
        </authorList>
    </citation>
    <scope>IDENTIFICATION</scope>
    <source>
        <strain evidence="3">DAOM BR144</strain>
    </source>
</reference>
<evidence type="ECO:0000256" key="2">
    <source>
        <dbReference type="SAM" id="SignalP"/>
    </source>
</evidence>
<dbReference type="InParanoid" id="K3WF54"/>
<dbReference type="eggNOG" id="ENOG502S31W">
    <property type="taxonomic scope" value="Eukaryota"/>
</dbReference>
<accession>K3WF54</accession>
<keyword evidence="2" id="KW-0732">Signal</keyword>
<protein>
    <submittedName>
        <fullName evidence="3">Uncharacterized protein</fullName>
    </submittedName>
</protein>
<dbReference type="EMBL" id="GL376638">
    <property type="status" value="NOT_ANNOTATED_CDS"/>
    <property type="molecule type" value="Genomic_DNA"/>
</dbReference>
<keyword evidence="4" id="KW-1185">Reference proteome</keyword>
<dbReference type="Proteomes" id="UP000019132">
    <property type="component" value="Unassembled WGS sequence"/>
</dbReference>
<feature type="compositionally biased region" description="Polar residues" evidence="1">
    <location>
        <begin position="399"/>
        <end position="416"/>
    </location>
</feature>
<feature type="signal peptide" evidence="2">
    <location>
        <begin position="1"/>
        <end position="28"/>
    </location>
</feature>
<evidence type="ECO:0000313" key="4">
    <source>
        <dbReference type="Proteomes" id="UP000019132"/>
    </source>
</evidence>
<reference evidence="4" key="1">
    <citation type="journal article" date="2010" name="Genome Biol.">
        <title>Genome sequence of the necrotrophic plant pathogen Pythium ultimum reveals original pathogenicity mechanisms and effector repertoire.</title>
        <authorList>
            <person name="Levesque C.A."/>
            <person name="Brouwer H."/>
            <person name="Cano L."/>
            <person name="Hamilton J.P."/>
            <person name="Holt C."/>
            <person name="Huitema E."/>
            <person name="Raffaele S."/>
            <person name="Robideau G.P."/>
            <person name="Thines M."/>
            <person name="Win J."/>
            <person name="Zerillo M.M."/>
            <person name="Beakes G.W."/>
            <person name="Boore J.L."/>
            <person name="Busam D."/>
            <person name="Dumas B."/>
            <person name="Ferriera S."/>
            <person name="Fuerstenberg S.I."/>
            <person name="Gachon C.M."/>
            <person name="Gaulin E."/>
            <person name="Govers F."/>
            <person name="Grenville-Briggs L."/>
            <person name="Horner N."/>
            <person name="Hostetler J."/>
            <person name="Jiang R.H."/>
            <person name="Johnson J."/>
            <person name="Krajaejun T."/>
            <person name="Lin H."/>
            <person name="Meijer H.J."/>
            <person name="Moore B."/>
            <person name="Morris P."/>
            <person name="Phuntmart V."/>
            <person name="Puiu D."/>
            <person name="Shetty J."/>
            <person name="Stajich J.E."/>
            <person name="Tripathy S."/>
            <person name="Wawra S."/>
            <person name="van West P."/>
            <person name="Whitty B.R."/>
            <person name="Coutinho P.M."/>
            <person name="Henrissat B."/>
            <person name="Martin F."/>
            <person name="Thomas P.D."/>
            <person name="Tyler B.M."/>
            <person name="De Vries R.P."/>
            <person name="Kamoun S."/>
            <person name="Yandell M."/>
            <person name="Tisserat N."/>
            <person name="Buell C.R."/>
        </authorList>
    </citation>
    <scope>NUCLEOTIDE SEQUENCE</scope>
    <source>
        <strain evidence="4">DAOM:BR144</strain>
    </source>
</reference>
<reference evidence="4" key="2">
    <citation type="submission" date="2010-04" db="EMBL/GenBank/DDBJ databases">
        <authorList>
            <person name="Buell R."/>
            <person name="Hamilton J."/>
            <person name="Hostetler J."/>
        </authorList>
    </citation>
    <scope>NUCLEOTIDE SEQUENCE [LARGE SCALE GENOMIC DNA]</scope>
    <source>
        <strain evidence="4">DAOM:BR144</strain>
    </source>
</reference>
<dbReference type="VEuPathDB" id="FungiDB:PYU1_G003585"/>
<name>K3WF54_GLOUD</name>
<dbReference type="AlphaFoldDB" id="K3WF54"/>